<evidence type="ECO:0000259" key="2">
    <source>
        <dbReference type="Pfam" id="PF13827"/>
    </source>
</evidence>
<dbReference type="Proteomes" id="UP000187251">
    <property type="component" value="Unassembled WGS sequence"/>
</dbReference>
<sequence>MRTLIIASFLIALNFTHAGVAQAQQDCPEGFARNAAGAPGQQCVPVPVEIRPAAGAPSTTAAGAAQRWGAVAYDALSGSIGISADRASKARAEKDALAQCATKGGARCVINTTYHDQCVAVAYGPSPKGSGVLVNSVTAAGEELARMRALETCEKDTGASCQSFYTGCSLPVPAQ</sequence>
<reference evidence="3 4" key="1">
    <citation type="submission" date="2016-09" db="EMBL/GenBank/DDBJ databases">
        <title>Phylogenomics of Achromobacter.</title>
        <authorList>
            <person name="Jeukens J."/>
            <person name="Freschi L."/>
            <person name="Vincent A.T."/>
            <person name="Emond-Rheault J.-G."/>
            <person name="Kukavica-Ibrulj I."/>
            <person name="Charette S.J."/>
            <person name="Levesque R.C."/>
        </authorList>
    </citation>
    <scope>NUCLEOTIDE SEQUENCE [LARGE SCALE GENOMIC DNA]</scope>
    <source>
        <strain evidence="3 4">AUS488</strain>
    </source>
</reference>
<accession>A0A1R1K1J9</accession>
<feature type="chain" id="PRO_5013181404" description="DUF4189 domain-containing protein" evidence="1">
    <location>
        <begin position="24"/>
        <end position="175"/>
    </location>
</feature>
<proteinExistence type="predicted"/>
<feature type="signal peptide" evidence="1">
    <location>
        <begin position="1"/>
        <end position="23"/>
    </location>
</feature>
<dbReference type="AlphaFoldDB" id="A0A1R1K1J9"/>
<dbReference type="OrthoDB" id="8666596at2"/>
<dbReference type="Pfam" id="PF13827">
    <property type="entry name" value="DUF4189"/>
    <property type="match status" value="1"/>
</dbReference>
<evidence type="ECO:0000256" key="1">
    <source>
        <dbReference type="SAM" id="SignalP"/>
    </source>
</evidence>
<keyword evidence="1" id="KW-0732">Signal</keyword>
<protein>
    <recommendedName>
        <fullName evidence="2">DUF4189 domain-containing protein</fullName>
    </recommendedName>
</protein>
<feature type="domain" description="DUF4189" evidence="2">
    <location>
        <begin position="68"/>
        <end position="168"/>
    </location>
</feature>
<evidence type="ECO:0000313" key="4">
    <source>
        <dbReference type="Proteomes" id="UP000187251"/>
    </source>
</evidence>
<dbReference type="InterPro" id="IPR025240">
    <property type="entry name" value="DUF4189"/>
</dbReference>
<organism evidence="3 4">
    <name type="scientific">Alcaligenes xylosoxydans xylosoxydans</name>
    <name type="common">Achromobacter xylosoxidans</name>
    <dbReference type="NCBI Taxonomy" id="85698"/>
    <lineage>
        <taxon>Bacteria</taxon>
        <taxon>Pseudomonadati</taxon>
        <taxon>Pseudomonadota</taxon>
        <taxon>Betaproteobacteria</taxon>
        <taxon>Burkholderiales</taxon>
        <taxon>Alcaligenaceae</taxon>
        <taxon>Achromobacter</taxon>
    </lineage>
</organism>
<gene>
    <name evidence="3" type="ORF">BIZ92_02920</name>
</gene>
<name>A0A1R1K1J9_ALCXX</name>
<dbReference type="EMBL" id="MJMN01000001">
    <property type="protein sequence ID" value="OMG93296.1"/>
    <property type="molecule type" value="Genomic_DNA"/>
</dbReference>
<dbReference type="RefSeq" id="WP_076408208.1">
    <property type="nucleotide sequence ID" value="NZ_MJMN01000001.1"/>
</dbReference>
<comment type="caution">
    <text evidence="3">The sequence shown here is derived from an EMBL/GenBank/DDBJ whole genome shotgun (WGS) entry which is preliminary data.</text>
</comment>
<evidence type="ECO:0000313" key="3">
    <source>
        <dbReference type="EMBL" id="OMG93296.1"/>
    </source>
</evidence>